<dbReference type="InterPro" id="IPR016024">
    <property type="entry name" value="ARM-type_fold"/>
</dbReference>
<dbReference type="GO" id="GO:0005737">
    <property type="term" value="C:cytoplasm"/>
    <property type="evidence" value="ECO:0007669"/>
    <property type="project" value="TreeGrafter"/>
</dbReference>
<evidence type="ECO:0000256" key="2">
    <source>
        <dbReference type="PROSITE-ProRule" id="PRU00317"/>
    </source>
</evidence>
<dbReference type="PROSITE" id="PS50302">
    <property type="entry name" value="PUM"/>
    <property type="match status" value="5"/>
</dbReference>
<feature type="repeat" description="Pumilio" evidence="2">
    <location>
        <begin position="229"/>
        <end position="264"/>
    </location>
</feature>
<name>A0A504Y3G3_LEIDO</name>
<dbReference type="InterPro" id="IPR033712">
    <property type="entry name" value="Pumilio_RNA-bd"/>
</dbReference>
<dbReference type="VEuPathDB" id="TriTrypDB:LdCL_180019400"/>
<evidence type="ECO:0000259" key="4">
    <source>
        <dbReference type="PROSITE" id="PS50303"/>
    </source>
</evidence>
<feature type="region of interest" description="Disordered" evidence="3">
    <location>
        <begin position="617"/>
        <end position="699"/>
    </location>
</feature>
<feature type="repeat" description="Pumilio" evidence="2">
    <location>
        <begin position="418"/>
        <end position="455"/>
    </location>
</feature>
<dbReference type="InterPro" id="IPR033133">
    <property type="entry name" value="PUM-HD"/>
</dbReference>
<dbReference type="VEuPathDB" id="TriTrypDB:LDHU3_18.1790"/>
<dbReference type="GO" id="GO:0003729">
    <property type="term" value="F:mRNA binding"/>
    <property type="evidence" value="ECO:0007669"/>
    <property type="project" value="TreeGrafter"/>
</dbReference>
<feature type="compositionally biased region" description="Polar residues" evidence="3">
    <location>
        <begin position="676"/>
        <end position="689"/>
    </location>
</feature>
<reference evidence="6" key="1">
    <citation type="submission" date="2019-02" db="EMBL/GenBank/DDBJ databases">
        <title>FDA dAtabase for Regulatory Grade micrObial Sequences (FDA-ARGOS): Supporting development and validation of Infectious Disease Dx tests.</title>
        <authorList>
            <person name="Duncan R."/>
            <person name="Fisher C."/>
            <person name="Tallon L."/>
            <person name="Sadzewicz L."/>
            <person name="Sengamalay N."/>
            <person name="Ott S."/>
            <person name="Godinez A."/>
            <person name="Nagaraj S."/>
            <person name="Vavikolanu K."/>
            <person name="Vyas G."/>
            <person name="Nadendla S."/>
            <person name="Aluvathingal J."/>
            <person name="Sichtig H."/>
        </authorList>
    </citation>
    <scope>NUCLEOTIDE SEQUENCE [LARGE SCALE GENOMIC DNA]</scope>
    <source>
        <strain evidence="6">FDAARGOS_360</strain>
    </source>
</reference>
<feature type="repeat" description="Pumilio" evidence="2">
    <location>
        <begin position="339"/>
        <end position="375"/>
    </location>
</feature>
<keyword evidence="1" id="KW-0677">Repeat</keyword>
<dbReference type="InterPro" id="IPR001313">
    <property type="entry name" value="Pumilio_RNA-bd_rpt"/>
</dbReference>
<evidence type="ECO:0000256" key="1">
    <source>
        <dbReference type="ARBA" id="ARBA00022737"/>
    </source>
</evidence>
<dbReference type="VEuPathDB" id="TriTrypDB:LdCL_180019300"/>
<dbReference type="PANTHER" id="PTHR12537:SF12">
    <property type="entry name" value="MATERNAL PROTEIN PUMILIO"/>
    <property type="match status" value="1"/>
</dbReference>
<dbReference type="PANTHER" id="PTHR12537">
    <property type="entry name" value="RNA BINDING PROTEIN PUMILIO-RELATED"/>
    <property type="match status" value="1"/>
</dbReference>
<feature type="compositionally biased region" description="Low complexity" evidence="3">
    <location>
        <begin position="631"/>
        <end position="654"/>
    </location>
</feature>
<feature type="compositionally biased region" description="Low complexity" evidence="3">
    <location>
        <begin position="554"/>
        <end position="573"/>
    </location>
</feature>
<dbReference type="PROSITE" id="PS50303">
    <property type="entry name" value="PUM_HD"/>
    <property type="match status" value="1"/>
</dbReference>
<gene>
    <name evidence="5" type="ORF">CGC20_39085</name>
</gene>
<dbReference type="SMART" id="SM00025">
    <property type="entry name" value="Pumilio"/>
    <property type="match status" value="8"/>
</dbReference>
<evidence type="ECO:0000313" key="5">
    <source>
        <dbReference type="EMBL" id="TPP55216.1"/>
    </source>
</evidence>
<protein>
    <submittedName>
        <fullName evidence="5">Pumilio-family RNA binding repeat protein</fullName>
    </submittedName>
</protein>
<evidence type="ECO:0000313" key="6">
    <source>
        <dbReference type="Proteomes" id="UP000318821"/>
    </source>
</evidence>
<dbReference type="EMBL" id="RHLD01000027">
    <property type="protein sequence ID" value="TPP55216.1"/>
    <property type="molecule type" value="Genomic_DNA"/>
</dbReference>
<feature type="domain" description="PUM-HD" evidence="4">
    <location>
        <begin position="132"/>
        <end position="481"/>
    </location>
</feature>
<feature type="region of interest" description="Disordered" evidence="3">
    <location>
        <begin position="500"/>
        <end position="573"/>
    </location>
</feature>
<feature type="compositionally biased region" description="Polar residues" evidence="3">
    <location>
        <begin position="503"/>
        <end position="524"/>
    </location>
</feature>
<evidence type="ECO:0000256" key="3">
    <source>
        <dbReference type="SAM" id="MobiDB-lite"/>
    </source>
</evidence>
<dbReference type="VEuPathDB" id="TriTrypDB:LdBPK_181400.1"/>
<dbReference type="Pfam" id="PF00806">
    <property type="entry name" value="PUF"/>
    <property type="match status" value="7"/>
</dbReference>
<dbReference type="GO" id="GO:0010608">
    <property type="term" value="P:post-transcriptional regulation of gene expression"/>
    <property type="evidence" value="ECO:0007669"/>
    <property type="project" value="TreeGrafter"/>
</dbReference>
<dbReference type="CDD" id="cd07920">
    <property type="entry name" value="Pumilio"/>
    <property type="match status" value="1"/>
</dbReference>
<accession>A0A504Y3G3</accession>
<organism evidence="5 6">
    <name type="scientific">Leishmania donovani</name>
    <dbReference type="NCBI Taxonomy" id="5661"/>
    <lineage>
        <taxon>Eukaryota</taxon>
        <taxon>Discoba</taxon>
        <taxon>Euglenozoa</taxon>
        <taxon>Kinetoplastea</taxon>
        <taxon>Metakinetoplastina</taxon>
        <taxon>Trypanosomatida</taxon>
        <taxon>Trypanosomatidae</taxon>
        <taxon>Leishmaniinae</taxon>
        <taxon>Leishmania</taxon>
    </lineage>
</organism>
<feature type="repeat" description="Pumilio" evidence="2">
    <location>
        <begin position="153"/>
        <end position="190"/>
    </location>
</feature>
<dbReference type="Gene3D" id="1.25.10.10">
    <property type="entry name" value="Leucine-rich Repeat Variant"/>
    <property type="match status" value="1"/>
</dbReference>
<proteinExistence type="predicted"/>
<feature type="repeat" description="Pumilio" evidence="2">
    <location>
        <begin position="265"/>
        <end position="303"/>
    </location>
</feature>
<dbReference type="InterPro" id="IPR011989">
    <property type="entry name" value="ARM-like"/>
</dbReference>
<dbReference type="SUPFAM" id="SSF48371">
    <property type="entry name" value="ARM repeat"/>
    <property type="match status" value="1"/>
</dbReference>
<dbReference type="VEuPathDB" id="TriTrypDB:LDHU3_18.1780"/>
<sequence>MSSNWTAASGAHLRVEDIDWGSTGGDDMFTSNADDLLMSDPRAVRRAETAPMVLTIMGTGGSLCVGGFVEEVNPDEEYRYTEDYHQLYYSKNPRDPRMLPPPARPVRSRCRAATSSLSPPRMVLLATALRTEKATALVKLYVDTFRPDWDYAQIKSHVCTFSRDQDGSRLVQRLLEKPENIVSIFNEVIEEFGELATDKMFDVVPKAENDANALQEIKEAKMLDRLTAKVRGHLLEYSVQTYGCRVMQKAVENMRAADRNAIIRELDGKIVEFVFDQNANHVVQKVVEVCPSGAQFVVDAFIPSLGDLACHAYGCRVLQRTFEKCHDVEGVNIRPLMEAVLSRVNEFTVHQYGNYVVQHAMLNAPEDLRHRFVVQLTPQLYALSCSKFASNVAERIVTTATEEERDAIIKELKKPLSDFQGGNYLVNMMQDTYANYVVQRFFEAVSPTQREVISELVQPHIGTINQSVYGRHLLRKMVSNNILTNTFLLSQGIDVSGPEYGGNANNSGHRSGGHRNTANGTSGSENRHNGGGSTAYTNRNGNGRDSRSGGGQYPYGTPYGIPQLPQQQPQAPQPAYMYPAAAAAPQLYQPQQAYIPQIAPSGFGAFAGAATFSAPMPPQQQAGNYSLRYGTPMQQSTPTSQPLQTPAQQQQQPTRRGGAQSPQVYVNGGYNGAGQAHQQQPSPNSTLFPASQQQQAFQANSDLADATLASGKGGCSGKGNTSAGRQQAAASLLAAAALGAGVVWRGMMRHIGAQVLALLARRAYPSLPLVAGDCVLGQEDDADKLAKPAGALTPTAWIAGLAAGLRRQADSPRNRAARRHALRRGLLGGRGACPGASGCCDDGWLAVAAWGGGGVAACGSAGAVVAPALARAPAQTCFAMWETEPALWPVRCAGFADRWRLKAHPV</sequence>
<dbReference type="AlphaFoldDB" id="A0A504Y3G3"/>
<feature type="compositionally biased region" description="Low complexity" evidence="3">
    <location>
        <begin position="690"/>
        <end position="699"/>
    </location>
</feature>
<comment type="caution">
    <text evidence="5">The sequence shown here is derived from an EMBL/GenBank/DDBJ whole genome shotgun (WGS) entry which is preliminary data.</text>
</comment>
<dbReference type="Proteomes" id="UP000318821">
    <property type="component" value="Unassembled WGS sequence"/>
</dbReference>